<feature type="chain" id="PRO_5015304856" description="Periplasmic heavy metal sensor" evidence="2">
    <location>
        <begin position="25"/>
        <end position="189"/>
    </location>
</feature>
<dbReference type="Proteomes" id="UP000240505">
    <property type="component" value="Chromosome"/>
</dbReference>
<evidence type="ECO:0000313" key="4">
    <source>
        <dbReference type="Proteomes" id="UP000240505"/>
    </source>
</evidence>
<name>A0A2R4CAT3_9BURK</name>
<feature type="signal peptide" evidence="2">
    <location>
        <begin position="1"/>
        <end position="24"/>
    </location>
</feature>
<evidence type="ECO:0000256" key="2">
    <source>
        <dbReference type="SAM" id="SignalP"/>
    </source>
</evidence>
<dbReference type="EMBL" id="CP028324">
    <property type="protein sequence ID" value="AVR96739.1"/>
    <property type="molecule type" value="Genomic_DNA"/>
</dbReference>
<dbReference type="Pfam" id="PF13801">
    <property type="entry name" value="Metal_resist"/>
    <property type="match status" value="1"/>
</dbReference>
<evidence type="ECO:0008006" key="5">
    <source>
        <dbReference type="Google" id="ProtNLM"/>
    </source>
</evidence>
<feature type="compositionally biased region" description="Basic and acidic residues" evidence="1">
    <location>
        <begin position="51"/>
        <end position="66"/>
    </location>
</feature>
<evidence type="ECO:0000313" key="3">
    <source>
        <dbReference type="EMBL" id="AVR96739.1"/>
    </source>
</evidence>
<evidence type="ECO:0000256" key="1">
    <source>
        <dbReference type="SAM" id="MobiDB-lite"/>
    </source>
</evidence>
<proteinExistence type="predicted"/>
<keyword evidence="4" id="KW-1185">Reference proteome</keyword>
<feature type="region of interest" description="Disordered" evidence="1">
    <location>
        <begin position="25"/>
        <end position="82"/>
    </location>
</feature>
<organism evidence="3 4">
    <name type="scientific">Pseudoduganella armeniaca</name>
    <dbReference type="NCBI Taxonomy" id="2072590"/>
    <lineage>
        <taxon>Bacteria</taxon>
        <taxon>Pseudomonadati</taxon>
        <taxon>Pseudomonadota</taxon>
        <taxon>Betaproteobacteria</taxon>
        <taxon>Burkholderiales</taxon>
        <taxon>Oxalobacteraceae</taxon>
        <taxon>Telluria group</taxon>
        <taxon>Pseudoduganella</taxon>
    </lineage>
</organism>
<gene>
    <name evidence="3" type="ORF">C9I28_14440</name>
</gene>
<dbReference type="OrthoDB" id="8928345at2"/>
<protein>
    <recommendedName>
        <fullName evidence="5">Periplasmic heavy metal sensor</fullName>
    </recommendedName>
</protein>
<keyword evidence="2" id="KW-0732">Signal</keyword>
<dbReference type="KEGG" id="masz:C9I28_14440"/>
<reference evidence="3 4" key="1">
    <citation type="submission" date="2018-03" db="EMBL/GenBank/DDBJ databases">
        <title>Massilia armeniaca sp. nov., isolated from desert soil.</title>
        <authorList>
            <person name="Huang H."/>
            <person name="Ren M."/>
        </authorList>
    </citation>
    <scope>NUCLEOTIDE SEQUENCE [LARGE SCALE GENOMIC DNA]</scope>
    <source>
        <strain evidence="3 4">ZMN-3</strain>
    </source>
</reference>
<dbReference type="Gene3D" id="1.20.120.1490">
    <property type="match status" value="1"/>
</dbReference>
<dbReference type="RefSeq" id="WP_107142088.1">
    <property type="nucleotide sequence ID" value="NZ_CP028324.1"/>
</dbReference>
<accession>A0A2R4CAT3</accession>
<dbReference type="InterPro" id="IPR025961">
    <property type="entry name" value="Metal_resist"/>
</dbReference>
<dbReference type="AlphaFoldDB" id="A0A2R4CAT3"/>
<sequence>MNKTNKMLTLLAAAALALPLASQAAVDGEDGGPAPRGLPGPAAPDARPLPPHHDGLREGEDFDGRRGPRGAPPPAAFGMAGPAAPFLRGLELTEAQQDKVFAILHGQVPYLREQHKAHEKAERALFELHGAARYDDAAAAKLAQASAQAMANITLQHLRTEQKVLAVLTAEQRKQVEQAKARPDRPARP</sequence>